<organism evidence="1 2">
    <name type="scientific">Nocardia terpenica</name>
    <dbReference type="NCBI Taxonomy" id="455432"/>
    <lineage>
        <taxon>Bacteria</taxon>
        <taxon>Bacillati</taxon>
        <taxon>Actinomycetota</taxon>
        <taxon>Actinomycetes</taxon>
        <taxon>Mycobacteriales</taxon>
        <taxon>Nocardiaceae</taxon>
        <taxon>Nocardia</taxon>
    </lineage>
</organism>
<dbReference type="InterPro" id="IPR032710">
    <property type="entry name" value="NTF2-like_dom_sf"/>
</dbReference>
<dbReference type="Proteomes" id="UP000076512">
    <property type="component" value="Unassembled WGS sequence"/>
</dbReference>
<evidence type="ECO:0000313" key="2">
    <source>
        <dbReference type="Proteomes" id="UP000076512"/>
    </source>
</evidence>
<protein>
    <recommendedName>
        <fullName evidence="3">Nuclear transport factor 2 family protein</fullName>
    </recommendedName>
</protein>
<evidence type="ECO:0000313" key="1">
    <source>
        <dbReference type="EMBL" id="KZM74325.1"/>
    </source>
</evidence>
<dbReference type="InterPro" id="IPR039437">
    <property type="entry name" value="FrzH/put_lumazine-bd"/>
</dbReference>
<dbReference type="EMBL" id="LWGR01000005">
    <property type="protein sequence ID" value="KZM74325.1"/>
    <property type="molecule type" value="Genomic_DNA"/>
</dbReference>
<accession>A0A161WMK2</accession>
<dbReference type="AlphaFoldDB" id="A0A161WMK2"/>
<dbReference type="Pfam" id="PF12893">
    <property type="entry name" value="Lumazine_bd_2"/>
    <property type="match status" value="1"/>
</dbReference>
<keyword evidence="2" id="KW-1185">Reference proteome</keyword>
<evidence type="ECO:0008006" key="3">
    <source>
        <dbReference type="Google" id="ProtNLM"/>
    </source>
</evidence>
<comment type="caution">
    <text evidence="1">The sequence shown here is derived from an EMBL/GenBank/DDBJ whole genome shotgun (WGS) entry which is preliminary data.</text>
</comment>
<dbReference type="OrthoDB" id="4556332at2"/>
<dbReference type="Gene3D" id="3.10.450.50">
    <property type="match status" value="1"/>
</dbReference>
<gene>
    <name evidence="1" type="ORF">AWN90_24850</name>
</gene>
<sequence>MNTPLESPFTATLDIKDLLEDYFDVLYFHDLTLFDHVFHPAAVVYTVQDGVVAMRSADEYRQVLQSRRSPSSVRADRDDVILSIELLSPESATARTRVCLFGVFVEEYLTVLLTGGRWTVMTKLYHPCRGVYDPKFAATG</sequence>
<dbReference type="STRING" id="455432.AWN90_24850"/>
<dbReference type="RefSeq" id="WP_067587568.1">
    <property type="nucleotide sequence ID" value="NZ_JABMCZ010000005.1"/>
</dbReference>
<proteinExistence type="predicted"/>
<name>A0A161WMK2_9NOCA</name>
<dbReference type="SUPFAM" id="SSF54427">
    <property type="entry name" value="NTF2-like"/>
    <property type="match status" value="1"/>
</dbReference>
<reference evidence="1 2" key="1">
    <citation type="submission" date="2016-04" db="EMBL/GenBank/DDBJ databases">
        <authorList>
            <person name="Evans L.H."/>
            <person name="Alamgir A."/>
            <person name="Owens N."/>
            <person name="Weber N.D."/>
            <person name="Virtaneva K."/>
            <person name="Barbian K."/>
            <person name="Babar A."/>
            <person name="Rosenke K."/>
        </authorList>
    </citation>
    <scope>NUCLEOTIDE SEQUENCE [LARGE SCALE GENOMIC DNA]</scope>
    <source>
        <strain evidence="1 2">IFM 0406</strain>
    </source>
</reference>